<name>A0A9Q1RTW4_9SOLA</name>
<dbReference type="InterPro" id="IPR032675">
    <property type="entry name" value="LRR_dom_sf"/>
</dbReference>
<evidence type="ECO:0000313" key="3">
    <source>
        <dbReference type="Proteomes" id="UP001152561"/>
    </source>
</evidence>
<gene>
    <name evidence="2" type="ORF">K7X08_009202</name>
</gene>
<evidence type="ECO:0000313" key="2">
    <source>
        <dbReference type="EMBL" id="KAJ8572691.1"/>
    </source>
</evidence>
<sequence length="452" mass="50419">MWRMKYLTVFRANEIPMSQSTSKQNSKWHAFIQSRVCRPRKVPMGLFAKILDLSLAGCNLSEASFPRDFSNLLMLQDLNLSKNPISCLPDCIRTLSRLNKLELGSCSMLKSLIDLPRVHDLGVGYCSSLERVTYLSVGCRARTFHLNGCKELTDMEGSFKLEVMGGIEKTMKSLELSMLDSAGSFEVKLYNNSTDTESRGPVKVVFEKGMISIFLPGSKVPNWFCYKSAGATLSFTVPSPPDLKIQGITVCSVYTIDWKVWIASGHWKFQSQLDAGDNLNVAVLTMDGFSIKEIGIHLMHGQRFLLRINSSSIQRLPRSFGIISSVNSQSARSKICNDRGNKASEKLIDFELSLGFGKNEQKTDTNMLATPVDKDDQSSLEQPDKKSLSSDFRSPTLVGSPLRFSQPVRFNRNKLFNCPIDSSISISLVQYLRNNLTRLGSSVKLGLLESTI</sequence>
<dbReference type="PROSITE" id="PS51450">
    <property type="entry name" value="LRR"/>
    <property type="match status" value="1"/>
</dbReference>
<dbReference type="InterPro" id="IPR001611">
    <property type="entry name" value="Leu-rich_rpt"/>
</dbReference>
<feature type="region of interest" description="Disordered" evidence="1">
    <location>
        <begin position="369"/>
        <end position="393"/>
    </location>
</feature>
<dbReference type="EMBL" id="JAJAGQ010000001">
    <property type="protein sequence ID" value="KAJ8572691.1"/>
    <property type="molecule type" value="Genomic_DNA"/>
</dbReference>
<comment type="caution">
    <text evidence="2">The sequence shown here is derived from an EMBL/GenBank/DDBJ whole genome shotgun (WGS) entry which is preliminary data.</text>
</comment>
<accession>A0A9Q1RTW4</accession>
<organism evidence="2 3">
    <name type="scientific">Anisodus acutangulus</name>
    <dbReference type="NCBI Taxonomy" id="402998"/>
    <lineage>
        <taxon>Eukaryota</taxon>
        <taxon>Viridiplantae</taxon>
        <taxon>Streptophyta</taxon>
        <taxon>Embryophyta</taxon>
        <taxon>Tracheophyta</taxon>
        <taxon>Spermatophyta</taxon>
        <taxon>Magnoliopsida</taxon>
        <taxon>eudicotyledons</taxon>
        <taxon>Gunneridae</taxon>
        <taxon>Pentapetalae</taxon>
        <taxon>asterids</taxon>
        <taxon>lamiids</taxon>
        <taxon>Solanales</taxon>
        <taxon>Solanaceae</taxon>
        <taxon>Solanoideae</taxon>
        <taxon>Hyoscyameae</taxon>
        <taxon>Anisodus</taxon>
    </lineage>
</organism>
<protein>
    <submittedName>
        <fullName evidence="2">Uncharacterized protein</fullName>
    </submittedName>
</protein>
<reference evidence="3" key="1">
    <citation type="journal article" date="2023" name="Proc. Natl. Acad. Sci. U.S.A.">
        <title>Genomic and structural basis for evolution of tropane alkaloid biosynthesis.</title>
        <authorList>
            <person name="Wanga Y.-J."/>
            <person name="Taina T."/>
            <person name="Yua J.-Y."/>
            <person name="Lia J."/>
            <person name="Xua B."/>
            <person name="Chenc J."/>
            <person name="D'Auriad J.C."/>
            <person name="Huanga J.-P."/>
            <person name="Huanga S.-X."/>
        </authorList>
    </citation>
    <scope>NUCLEOTIDE SEQUENCE [LARGE SCALE GENOMIC DNA]</scope>
    <source>
        <strain evidence="3">cv. KIB-2019</strain>
    </source>
</reference>
<dbReference type="OrthoDB" id="1301794at2759"/>
<feature type="compositionally biased region" description="Basic and acidic residues" evidence="1">
    <location>
        <begin position="372"/>
        <end position="388"/>
    </location>
</feature>
<evidence type="ECO:0000256" key="1">
    <source>
        <dbReference type="SAM" id="MobiDB-lite"/>
    </source>
</evidence>
<dbReference type="Proteomes" id="UP001152561">
    <property type="component" value="Unassembled WGS sequence"/>
</dbReference>
<dbReference type="SUPFAM" id="SSF52047">
    <property type="entry name" value="RNI-like"/>
    <property type="match status" value="1"/>
</dbReference>
<dbReference type="Gene3D" id="3.80.10.10">
    <property type="entry name" value="Ribonuclease Inhibitor"/>
    <property type="match status" value="1"/>
</dbReference>
<dbReference type="AlphaFoldDB" id="A0A9Q1RTW4"/>
<proteinExistence type="predicted"/>
<keyword evidence="3" id="KW-1185">Reference proteome</keyword>